<dbReference type="InterPro" id="IPR025836">
    <property type="entry name" value="Zn_knuckle_CX2CX4HX4C"/>
</dbReference>
<dbReference type="AlphaFoldDB" id="A0AAW2VG29"/>
<proteinExistence type="predicted"/>
<reference evidence="3" key="1">
    <citation type="submission" date="2020-06" db="EMBL/GenBank/DDBJ databases">
        <authorList>
            <person name="Li T."/>
            <person name="Hu X."/>
            <person name="Zhang T."/>
            <person name="Song X."/>
            <person name="Zhang H."/>
            <person name="Dai N."/>
            <person name="Sheng W."/>
            <person name="Hou X."/>
            <person name="Wei L."/>
        </authorList>
    </citation>
    <scope>NUCLEOTIDE SEQUENCE</scope>
    <source>
        <strain evidence="3">KEN1</strain>
        <tissue evidence="3">Leaf</tissue>
    </source>
</reference>
<accession>A0AAW2VG29</accession>
<reference evidence="3" key="2">
    <citation type="journal article" date="2024" name="Plant">
        <title>Genomic evolution and insights into agronomic trait innovations of Sesamum species.</title>
        <authorList>
            <person name="Miao H."/>
            <person name="Wang L."/>
            <person name="Qu L."/>
            <person name="Liu H."/>
            <person name="Sun Y."/>
            <person name="Le M."/>
            <person name="Wang Q."/>
            <person name="Wei S."/>
            <person name="Zheng Y."/>
            <person name="Lin W."/>
            <person name="Duan Y."/>
            <person name="Cao H."/>
            <person name="Xiong S."/>
            <person name="Wang X."/>
            <person name="Wei L."/>
            <person name="Li C."/>
            <person name="Ma Q."/>
            <person name="Ju M."/>
            <person name="Zhao R."/>
            <person name="Li G."/>
            <person name="Mu C."/>
            <person name="Tian Q."/>
            <person name="Mei H."/>
            <person name="Zhang T."/>
            <person name="Gao T."/>
            <person name="Zhang H."/>
        </authorList>
    </citation>
    <scope>NUCLEOTIDE SEQUENCE</scope>
    <source>
        <strain evidence="3">KEN1</strain>
    </source>
</reference>
<feature type="domain" description="CCHC-type" evidence="2">
    <location>
        <begin position="71"/>
        <end position="84"/>
    </location>
</feature>
<comment type="caution">
    <text evidence="3">The sequence shown here is derived from an EMBL/GenBank/DDBJ whole genome shotgun (WGS) entry which is preliminary data.</text>
</comment>
<keyword evidence="1" id="KW-0862">Zinc</keyword>
<dbReference type="EMBL" id="JACGWN010000010">
    <property type="protein sequence ID" value="KAL0428198.1"/>
    <property type="molecule type" value="Genomic_DNA"/>
</dbReference>
<evidence type="ECO:0000259" key="2">
    <source>
        <dbReference type="PROSITE" id="PS50158"/>
    </source>
</evidence>
<keyword evidence="1" id="KW-0863">Zinc-finger</keyword>
<dbReference type="PROSITE" id="PS50158">
    <property type="entry name" value="ZF_CCHC"/>
    <property type="match status" value="1"/>
</dbReference>
<dbReference type="GO" id="GO:0003676">
    <property type="term" value="F:nucleic acid binding"/>
    <property type="evidence" value="ECO:0007669"/>
    <property type="project" value="InterPro"/>
</dbReference>
<organism evidence="3">
    <name type="scientific">Sesamum latifolium</name>
    <dbReference type="NCBI Taxonomy" id="2727402"/>
    <lineage>
        <taxon>Eukaryota</taxon>
        <taxon>Viridiplantae</taxon>
        <taxon>Streptophyta</taxon>
        <taxon>Embryophyta</taxon>
        <taxon>Tracheophyta</taxon>
        <taxon>Spermatophyta</taxon>
        <taxon>Magnoliopsida</taxon>
        <taxon>eudicotyledons</taxon>
        <taxon>Gunneridae</taxon>
        <taxon>Pentapetalae</taxon>
        <taxon>asterids</taxon>
        <taxon>lamiids</taxon>
        <taxon>Lamiales</taxon>
        <taxon>Pedaliaceae</taxon>
        <taxon>Sesamum</taxon>
    </lineage>
</organism>
<protein>
    <recommendedName>
        <fullName evidence="2">CCHC-type domain-containing protein</fullName>
    </recommendedName>
</protein>
<dbReference type="PANTHER" id="PTHR31286">
    <property type="entry name" value="GLYCINE-RICH CELL WALL STRUCTURAL PROTEIN 1.8-LIKE"/>
    <property type="match status" value="1"/>
</dbReference>
<dbReference type="PANTHER" id="PTHR31286:SF178">
    <property type="entry name" value="DUF4283 DOMAIN-CONTAINING PROTEIN"/>
    <property type="match status" value="1"/>
</dbReference>
<dbReference type="GO" id="GO:0008270">
    <property type="term" value="F:zinc ion binding"/>
    <property type="evidence" value="ECO:0007669"/>
    <property type="project" value="UniProtKB-KW"/>
</dbReference>
<sequence>MTKEVASFTECKIEQLRKFDQQKGPDLWGSFMRLRVVIDVSKPLPRALKIRTVLRDEHLVSFTYESLPSFCYLCGRLGHISKWCETRFNDGFINSGDDSPFGPWLKAVVGSSS</sequence>
<dbReference type="InterPro" id="IPR001878">
    <property type="entry name" value="Znf_CCHC"/>
</dbReference>
<keyword evidence="1" id="KW-0479">Metal-binding</keyword>
<evidence type="ECO:0000256" key="1">
    <source>
        <dbReference type="PROSITE-ProRule" id="PRU00047"/>
    </source>
</evidence>
<evidence type="ECO:0000313" key="3">
    <source>
        <dbReference type="EMBL" id="KAL0428198.1"/>
    </source>
</evidence>
<dbReference type="Pfam" id="PF14392">
    <property type="entry name" value="zf-CCHC_4"/>
    <property type="match status" value="1"/>
</dbReference>
<name>A0AAW2VG29_9LAMI</name>
<dbReference type="InterPro" id="IPR040256">
    <property type="entry name" value="At4g02000-like"/>
</dbReference>
<gene>
    <name evidence="3" type="ORF">Slati_2994600</name>
</gene>